<keyword evidence="5" id="KW-0946">Virion</keyword>
<evidence type="ECO:0000256" key="1">
    <source>
        <dbReference type="ARBA" id="ARBA00004328"/>
    </source>
</evidence>
<dbReference type="GO" id="GO:0044423">
    <property type="term" value="C:virion component"/>
    <property type="evidence" value="ECO:0007669"/>
    <property type="project" value="UniProtKB-KW"/>
</dbReference>
<gene>
    <name evidence="10" type="ORF">LCPAC304_02820</name>
</gene>
<dbReference type="InterPro" id="IPR025804">
    <property type="entry name" value="Pox/kineto_cap_MeTfrase"/>
</dbReference>
<dbReference type="PROSITE" id="PS51612">
    <property type="entry name" value="SAM_MT_2O_PK"/>
    <property type="match status" value="1"/>
</dbReference>
<keyword evidence="4" id="KW-0251">Elongation factor</keyword>
<accession>A0A481Z9W6</accession>
<dbReference type="EMBL" id="MK500566">
    <property type="protein sequence ID" value="QBK91940.1"/>
    <property type="molecule type" value="Genomic_DNA"/>
</dbReference>
<feature type="compositionally biased region" description="Basic and acidic residues" evidence="9">
    <location>
        <begin position="336"/>
        <end position="349"/>
    </location>
</feature>
<dbReference type="GO" id="GO:0006370">
    <property type="term" value="P:7-methylguanosine mRNA capping"/>
    <property type="evidence" value="ECO:0007669"/>
    <property type="project" value="InterPro"/>
</dbReference>
<evidence type="ECO:0000256" key="8">
    <source>
        <dbReference type="ARBA" id="ARBA00046511"/>
    </source>
</evidence>
<proteinExistence type="predicted"/>
<dbReference type="InterPro" id="IPR000176">
    <property type="entry name" value="mRNA_MeTrfase-like"/>
</dbReference>
<evidence type="ECO:0000256" key="4">
    <source>
        <dbReference type="ARBA" id="ARBA00022768"/>
    </source>
</evidence>
<dbReference type="SUPFAM" id="SSF53335">
    <property type="entry name" value="S-adenosyl-L-methionine-dependent methyltransferases"/>
    <property type="match status" value="1"/>
</dbReference>
<evidence type="ECO:0000256" key="9">
    <source>
        <dbReference type="SAM" id="MobiDB-lite"/>
    </source>
</evidence>
<keyword evidence="6" id="KW-0648">Protein biosynthesis</keyword>
<dbReference type="GO" id="GO:0004483">
    <property type="term" value="F:methyltransferase cap1 activity"/>
    <property type="evidence" value="ECO:0007669"/>
    <property type="project" value="UniProtKB-EC"/>
</dbReference>
<dbReference type="Gene3D" id="3.40.50.150">
    <property type="entry name" value="Vaccinia Virus protein VP39"/>
    <property type="match status" value="1"/>
</dbReference>
<organism evidence="10">
    <name type="scientific">Pithovirus LCPAC304</name>
    <dbReference type="NCBI Taxonomy" id="2506594"/>
    <lineage>
        <taxon>Viruses</taxon>
        <taxon>Pithoviruses</taxon>
    </lineage>
</organism>
<comment type="subunit">
    <text evidence="8">Interacts with poly(A) polymerase catalytic subunit OPG063. Interacts with OPG109 and OPG123; these interactions might help linking transcription to capping and polyadenylation.</text>
</comment>
<comment type="subcellular location">
    <subcellularLocation>
        <location evidence="1">Virion</location>
    </subcellularLocation>
</comment>
<sequence>MRYTKEQDITITDGVDFTSDMLHLAPDAPRREYYSRKKEGEIKTSVHWGQRKLLMSEIAFLVYFWDPKEVPHPIVVYAGAACGDHIPLLPDLFPQIKEFHLYDPEPFSIDPTDKLRLYSQLFTVDTAKEWSGRDDVLFISDIRTGDYTKMTSSDNEKAIIEDMELQKRCVEIIQPVQAHLKFRLPYSDFDEEYMKVHYLDGYAFLQPWAPHTSTETRLVPVKNGGEYTTKVWDAIQYEEQLFYHNTVYRSMQLYNNPFLHKNNTRHKPIKTYEAHRERLVPLHPPELTNDYDSMAEVHILRAYFGKFDLTPSKQEVCDLSDKITVELNRYTSRSKTMDSLRKRSIEQQRKLKKNRV</sequence>
<dbReference type="CDD" id="cd20760">
    <property type="entry name" value="capping_2-OMTase_Mimiviridae"/>
    <property type="match status" value="1"/>
</dbReference>
<evidence type="ECO:0000313" key="10">
    <source>
        <dbReference type="EMBL" id="QBK91940.1"/>
    </source>
</evidence>
<evidence type="ECO:0000256" key="2">
    <source>
        <dbReference type="ARBA" id="ARBA00011923"/>
    </source>
</evidence>
<evidence type="ECO:0000256" key="7">
    <source>
        <dbReference type="ARBA" id="ARBA00034661"/>
    </source>
</evidence>
<dbReference type="EC" id="2.1.1.57" evidence="2"/>
<feature type="region of interest" description="Disordered" evidence="9">
    <location>
        <begin position="336"/>
        <end position="356"/>
    </location>
</feature>
<dbReference type="Pfam" id="PF01358">
    <property type="entry name" value="PARP_regulatory"/>
    <property type="match status" value="1"/>
</dbReference>
<comment type="function">
    <text evidence="7">Displays methyltransferase, positive regulation of the poly(A) polymerase and transcription elongation activities. Involved in the modification of both mRNA ends and in intermediate and late gene positive transcription elongation. At the mRNAs 5' end, methylates the ribose 2' OH group of the first transcribed nucleotide, thereby producing a 2'-O-methylpurine cap. At the 3' end, functions as a processivity factor which stimulates the activity of the viral poly(A) polymerase OPG063 that creates mRNA's poly(A) tail. In the presence of OPG102, OPG063 does not dissociate from the RNA allowing tail elongation to around 250 adenylates.</text>
</comment>
<name>A0A481Z9W6_9VIRU</name>
<protein>
    <recommendedName>
        <fullName evidence="3">Cap-specific mRNA (nucleoside-2'-O-)-methyltransferase</fullName>
        <ecNumber evidence="2">2.1.1.57</ecNumber>
    </recommendedName>
</protein>
<reference evidence="10" key="1">
    <citation type="journal article" date="2019" name="MBio">
        <title>Virus Genomes from Deep Sea Sediments Expand the Ocean Megavirome and Support Independent Origins of Viral Gigantism.</title>
        <authorList>
            <person name="Backstrom D."/>
            <person name="Yutin N."/>
            <person name="Jorgensen S.L."/>
            <person name="Dharamshi J."/>
            <person name="Homa F."/>
            <person name="Zaremba-Niedwiedzka K."/>
            <person name="Spang A."/>
            <person name="Wolf Y.I."/>
            <person name="Koonin E.V."/>
            <person name="Ettema T.J."/>
        </authorList>
    </citation>
    <scope>NUCLEOTIDE SEQUENCE</scope>
</reference>
<evidence type="ECO:0000256" key="6">
    <source>
        <dbReference type="ARBA" id="ARBA00022917"/>
    </source>
</evidence>
<evidence type="ECO:0000256" key="5">
    <source>
        <dbReference type="ARBA" id="ARBA00022844"/>
    </source>
</evidence>
<evidence type="ECO:0000256" key="3">
    <source>
        <dbReference type="ARBA" id="ARBA00015701"/>
    </source>
</evidence>
<dbReference type="InterPro" id="IPR029063">
    <property type="entry name" value="SAM-dependent_MTases_sf"/>
</dbReference>